<gene>
    <name evidence="3" type="ORF">H8L47_26340</name>
</gene>
<organism evidence="3 4">
    <name type="scientific">Undibacterium umbellatum</name>
    <dbReference type="NCBI Taxonomy" id="2762300"/>
    <lineage>
        <taxon>Bacteria</taxon>
        <taxon>Pseudomonadati</taxon>
        <taxon>Pseudomonadota</taxon>
        <taxon>Betaproteobacteria</taxon>
        <taxon>Burkholderiales</taxon>
        <taxon>Oxalobacteraceae</taxon>
        <taxon>Undibacterium</taxon>
    </lineage>
</organism>
<dbReference type="CDD" id="cd00077">
    <property type="entry name" value="HDc"/>
    <property type="match status" value="1"/>
</dbReference>
<dbReference type="Pfam" id="PF01966">
    <property type="entry name" value="HD"/>
    <property type="match status" value="1"/>
</dbReference>
<feature type="domain" description="HD" evidence="2">
    <location>
        <begin position="49"/>
        <end position="141"/>
    </location>
</feature>
<dbReference type="SUPFAM" id="SSF109604">
    <property type="entry name" value="HD-domain/PDEase-like"/>
    <property type="match status" value="1"/>
</dbReference>
<accession>A0ABR6ZH80</accession>
<evidence type="ECO:0000313" key="4">
    <source>
        <dbReference type="Proteomes" id="UP000646911"/>
    </source>
</evidence>
<evidence type="ECO:0000259" key="2">
    <source>
        <dbReference type="Pfam" id="PF01966"/>
    </source>
</evidence>
<reference evidence="3 4" key="1">
    <citation type="submission" date="2020-08" db="EMBL/GenBank/DDBJ databases">
        <title>Novel species isolated from subtropical streams in China.</title>
        <authorList>
            <person name="Lu H."/>
        </authorList>
    </citation>
    <scope>NUCLEOTIDE SEQUENCE [LARGE SCALE GENOMIC DNA]</scope>
    <source>
        <strain evidence="3 4">NL8W</strain>
    </source>
</reference>
<dbReference type="Gene3D" id="1.10.3090.10">
    <property type="entry name" value="cca-adding enzyme, domain 2"/>
    <property type="match status" value="1"/>
</dbReference>
<dbReference type="RefSeq" id="WP_186956810.1">
    <property type="nucleotide sequence ID" value="NZ_JACOFX010000024.1"/>
</dbReference>
<dbReference type="Pfam" id="PF13671">
    <property type="entry name" value="AAA_33"/>
    <property type="match status" value="1"/>
</dbReference>
<protein>
    <submittedName>
        <fullName evidence="3">AAA family ATPase</fullName>
    </submittedName>
</protein>
<dbReference type="InterPro" id="IPR006674">
    <property type="entry name" value="HD_domain"/>
</dbReference>
<dbReference type="InterPro" id="IPR003607">
    <property type="entry name" value="HD/PDEase_dom"/>
</dbReference>
<proteinExistence type="predicted"/>
<name>A0ABR6ZH80_9BURK</name>
<dbReference type="EMBL" id="JACOFX010000024">
    <property type="protein sequence ID" value="MBC3911097.1"/>
    <property type="molecule type" value="Genomic_DNA"/>
</dbReference>
<dbReference type="Gene3D" id="3.40.50.300">
    <property type="entry name" value="P-loop containing nucleotide triphosphate hydrolases"/>
    <property type="match status" value="1"/>
</dbReference>
<evidence type="ECO:0000313" key="3">
    <source>
        <dbReference type="EMBL" id="MBC3911097.1"/>
    </source>
</evidence>
<dbReference type="Proteomes" id="UP000646911">
    <property type="component" value="Unassembled WGS sequence"/>
</dbReference>
<dbReference type="SUPFAM" id="SSF52540">
    <property type="entry name" value="P-loop containing nucleoside triphosphate hydrolases"/>
    <property type="match status" value="1"/>
</dbReference>
<sequence>MNKWTDIQALCPINGKTPDYQACLDAFPALEYAKLTPQDARYHGEGDVFTHTVMVVEELLSLPQYQMLGRENQITVFLAALLHDIAKYSTTVIDPDSGRISQPGHSRRGAVDARISLWDLGAPFEIREAICRLIAVHQVPFFALEGSRSGKTPEFLVRKLSWELDVRLLALLAEADMRGRICPDKQGVIDNIELFREIARDENCFDRPYSFVDAHTRLSYFRGADVHPHYPLFQEPGSKVTVMCGLPASGKNTWVELNRKNLPVVSFDDSREELGLRHGKAEGVVAHHAIDRAKVLLRDHAPFVWNATHLSQQMRDKTLNLLYAYGAEVNLVYLEQSRTELLKRNSKRDSTLTNKRLEAMVLRWEIPTPIEAHNVIYETRSFQN</sequence>
<dbReference type="PANTHER" id="PTHR47545:SF1">
    <property type="entry name" value="MULTIFUNCTIONAL CCA PROTEIN"/>
    <property type="match status" value="1"/>
</dbReference>
<evidence type="ECO:0000256" key="1">
    <source>
        <dbReference type="ARBA" id="ARBA00022741"/>
    </source>
</evidence>
<dbReference type="InterPro" id="IPR027417">
    <property type="entry name" value="P-loop_NTPase"/>
</dbReference>
<keyword evidence="1" id="KW-0547">Nucleotide-binding</keyword>
<dbReference type="PANTHER" id="PTHR47545">
    <property type="entry name" value="MULTIFUNCTIONAL CCA PROTEIN"/>
    <property type="match status" value="1"/>
</dbReference>
<dbReference type="InterPro" id="IPR050124">
    <property type="entry name" value="tRNA_CCA-adding_enzyme"/>
</dbReference>
<keyword evidence="4" id="KW-1185">Reference proteome</keyword>
<comment type="caution">
    <text evidence="3">The sequence shown here is derived from an EMBL/GenBank/DDBJ whole genome shotgun (WGS) entry which is preliminary data.</text>
</comment>